<sequence length="317" mass="33674">MRWVSYVSPTDKKERIGAVVGQRIHGLAEPPTLRDLIAQGQEATHAAAERAIDSPAEVLDLATTELLAPIPVPPSVRDFMSFEDHVATSALAVGDRVDEGWYDNPVFYFTNPAATTGPVADIAVAPGSDELDYELEVAAVIGLAGSDISVEDAGKHIAGYTLLCDWSARDLQLREMRQSLGPAKGKDFATSLGPVLVTPDEIAHLRTGDGYAITMTAEVNGKPYSSGSWAGIHWSFEQMVAYGSRGTRLVPGDVIGSGTVGTGCIFELARVHGPDRFPYLRPGDEVVLRADHLGEISARIVPGAEPLPLTPAAHAKG</sequence>
<dbReference type="EMBL" id="CP091196">
    <property type="protein sequence ID" value="UQS25981.1"/>
    <property type="molecule type" value="Genomic_DNA"/>
</dbReference>
<organism evidence="2 3">
    <name type="scientific">Amycolatopsis thermalba</name>
    <dbReference type="NCBI Taxonomy" id="944492"/>
    <lineage>
        <taxon>Bacteria</taxon>
        <taxon>Bacillati</taxon>
        <taxon>Actinomycetota</taxon>
        <taxon>Actinomycetes</taxon>
        <taxon>Pseudonocardiales</taxon>
        <taxon>Pseudonocardiaceae</taxon>
        <taxon>Amycolatopsis</taxon>
    </lineage>
</organism>
<dbReference type="RefSeq" id="WP_116111175.1">
    <property type="nucleotide sequence ID" value="NZ_CP091196.1"/>
</dbReference>
<protein>
    <submittedName>
        <fullName evidence="2">Fumarylacetoacetate hydrolase family protein</fullName>
    </submittedName>
</protein>
<keyword evidence="3" id="KW-1185">Reference proteome</keyword>
<dbReference type="Gene3D" id="3.90.850.10">
    <property type="entry name" value="Fumarylacetoacetase-like, C-terminal domain"/>
    <property type="match status" value="1"/>
</dbReference>
<gene>
    <name evidence="2" type="ORF">L1857_25820</name>
</gene>
<evidence type="ECO:0000313" key="3">
    <source>
        <dbReference type="Proteomes" id="UP000830158"/>
    </source>
</evidence>
<dbReference type="GO" id="GO:0016787">
    <property type="term" value="F:hydrolase activity"/>
    <property type="evidence" value="ECO:0007669"/>
    <property type="project" value="UniProtKB-KW"/>
</dbReference>
<name>A0ABY4P166_9PSEU</name>
<dbReference type="PANTHER" id="PTHR43211">
    <property type="entry name" value="FUMARYLACETOACETATE HYDROLASE"/>
    <property type="match status" value="1"/>
</dbReference>
<dbReference type="Proteomes" id="UP000830158">
    <property type="component" value="Chromosome"/>
</dbReference>
<dbReference type="Pfam" id="PF01557">
    <property type="entry name" value="FAA_hydrolase"/>
    <property type="match status" value="1"/>
</dbReference>
<dbReference type="SUPFAM" id="SSF56529">
    <property type="entry name" value="FAH"/>
    <property type="match status" value="1"/>
</dbReference>
<proteinExistence type="predicted"/>
<feature type="domain" description="Fumarylacetoacetase-like C-terminal" evidence="1">
    <location>
        <begin position="77"/>
        <end position="301"/>
    </location>
</feature>
<dbReference type="InterPro" id="IPR011234">
    <property type="entry name" value="Fumarylacetoacetase-like_C"/>
</dbReference>
<reference evidence="2" key="1">
    <citation type="submission" date="2022-01" db="EMBL/GenBank/DDBJ databases">
        <title>PSI-footprinting approach for the identification of protein synthesis inhibitor producers.</title>
        <authorList>
            <person name="Handel F."/>
            <person name="Kulik A."/>
            <person name="Wex K.W."/>
            <person name="Berscheid A."/>
            <person name="Saur J.S."/>
            <person name="Winkler A."/>
            <person name="Wibberg D."/>
            <person name="Kalinowski J."/>
            <person name="Broetz-Oesterhelt H."/>
            <person name="Mast Y."/>
        </authorList>
    </citation>
    <scope>NUCLEOTIDE SEQUENCE</scope>
    <source>
        <strain evidence="2">KNN 49.3e</strain>
    </source>
</reference>
<evidence type="ECO:0000313" key="2">
    <source>
        <dbReference type="EMBL" id="UQS25981.1"/>
    </source>
</evidence>
<dbReference type="PANTHER" id="PTHR43211:SF1">
    <property type="entry name" value="BLL6422 PROTEIN"/>
    <property type="match status" value="1"/>
</dbReference>
<evidence type="ECO:0000259" key="1">
    <source>
        <dbReference type="Pfam" id="PF01557"/>
    </source>
</evidence>
<accession>A0ABY4P166</accession>
<dbReference type="InterPro" id="IPR036663">
    <property type="entry name" value="Fumarylacetoacetase_C_sf"/>
</dbReference>
<keyword evidence="2" id="KW-0378">Hydrolase</keyword>